<dbReference type="AlphaFoldDB" id="A0A9W8A4S8"/>
<dbReference type="PANTHER" id="PTHR11246">
    <property type="entry name" value="PRE-MRNA SPLICING FACTOR"/>
    <property type="match status" value="1"/>
</dbReference>
<feature type="domain" description="Pre-mRNA-splicing factor SYF1 central HAT repeats" evidence="12">
    <location>
        <begin position="188"/>
        <end position="398"/>
    </location>
</feature>
<dbReference type="Gene3D" id="1.25.40.10">
    <property type="entry name" value="Tetratricopeptide repeat domain"/>
    <property type="match status" value="5"/>
</dbReference>
<evidence type="ECO:0000256" key="6">
    <source>
        <dbReference type="ARBA" id="ARBA00023187"/>
    </source>
</evidence>
<dbReference type="OrthoDB" id="10067343at2759"/>
<comment type="caution">
    <text evidence="15">The sequence shown here is derived from an EMBL/GenBank/DDBJ whole genome shotgun (WGS) entry which is preliminary data.</text>
</comment>
<dbReference type="GO" id="GO:0071014">
    <property type="term" value="C:post-mRNA release spliceosomal complex"/>
    <property type="evidence" value="ECO:0007669"/>
    <property type="project" value="TreeGrafter"/>
</dbReference>
<dbReference type="InterPro" id="IPR055433">
    <property type="entry name" value="HAT_Syf1-like_N"/>
</dbReference>
<evidence type="ECO:0000256" key="1">
    <source>
        <dbReference type="ARBA" id="ARBA00004123"/>
    </source>
</evidence>
<evidence type="ECO:0000256" key="11">
    <source>
        <dbReference type="SAM" id="MobiDB-lite"/>
    </source>
</evidence>
<dbReference type="Proteomes" id="UP001150569">
    <property type="component" value="Unassembled WGS sequence"/>
</dbReference>
<evidence type="ECO:0000256" key="10">
    <source>
        <dbReference type="ARBA" id="ARBA00067212"/>
    </source>
</evidence>
<protein>
    <recommendedName>
        <fullName evidence="9">Pre-mRNA-splicing factor SYF1</fullName>
    </recommendedName>
    <alternativeName>
        <fullName evidence="10">Pre-mRNA-splicing factor syf1</fullName>
    </alternativeName>
</protein>
<evidence type="ECO:0000259" key="12">
    <source>
        <dbReference type="Pfam" id="PF23220"/>
    </source>
</evidence>
<dbReference type="Pfam" id="PF23233">
    <property type="entry name" value="HAT_Syf1_CNRKL1_N"/>
    <property type="match status" value="1"/>
</dbReference>
<evidence type="ECO:0000256" key="5">
    <source>
        <dbReference type="ARBA" id="ARBA00022737"/>
    </source>
</evidence>
<dbReference type="SUPFAM" id="SSF48452">
    <property type="entry name" value="TPR-like"/>
    <property type="match status" value="6"/>
</dbReference>
<feature type="domain" description="Pre-mRNA-splicing factor Syf1/CRNKL1-like C-terminal HAT-repeats" evidence="13">
    <location>
        <begin position="400"/>
        <end position="785"/>
    </location>
</feature>
<evidence type="ECO:0000256" key="2">
    <source>
        <dbReference type="ARBA" id="ARBA00008644"/>
    </source>
</evidence>
<dbReference type="SMART" id="SM00386">
    <property type="entry name" value="HAT"/>
    <property type="match status" value="12"/>
</dbReference>
<dbReference type="InterPro" id="IPR003107">
    <property type="entry name" value="HAT"/>
</dbReference>
<dbReference type="GO" id="GO:0071007">
    <property type="term" value="C:U2-type catalytic step 2 spliceosome"/>
    <property type="evidence" value="ECO:0007669"/>
    <property type="project" value="TreeGrafter"/>
</dbReference>
<dbReference type="GO" id="GO:0000974">
    <property type="term" value="C:Prp19 complex"/>
    <property type="evidence" value="ECO:0007669"/>
    <property type="project" value="TreeGrafter"/>
</dbReference>
<dbReference type="EMBL" id="JANBPT010000468">
    <property type="protein sequence ID" value="KAJ1919588.1"/>
    <property type="molecule type" value="Genomic_DNA"/>
</dbReference>
<proteinExistence type="inferred from homology"/>
<keyword evidence="5" id="KW-0677">Repeat</keyword>
<dbReference type="GO" id="GO:0000349">
    <property type="term" value="P:generation of catalytic spliceosome for first transesterification step"/>
    <property type="evidence" value="ECO:0007669"/>
    <property type="project" value="TreeGrafter"/>
</dbReference>
<name>A0A9W8A4S8_9FUNG</name>
<keyword evidence="16" id="KW-1185">Reference proteome</keyword>
<keyword evidence="6" id="KW-0508">mRNA splicing</keyword>
<evidence type="ECO:0000259" key="13">
    <source>
        <dbReference type="Pfam" id="PF23231"/>
    </source>
</evidence>
<gene>
    <name evidence="15" type="primary">SYF1_2</name>
    <name evidence="15" type="ORF">IWQ60_007211</name>
</gene>
<sequence length="830" mass="94848">MPTDVQADRVALDAVLNFASVEVPDEDLAFEQDVQQNPYNLRCWWRYLDHKATAPPAHRVFLFERAVQDLPGSYKLWKAYLDLRTSLLRGRNPVVYAEHYRRANFCFERALILLHKMPCIWLDYTQFLAKQPRVTLARRTFDRALRALPVTQHDRVWPAYVKFSRRIGGETALRAYRRYVKLEPSATEDYIDLLLELGRYDAAAVQLVTLIDNNQFVSRRGRTRYELWTQLCDLMCDQPQDIQSVRADLIIKSGISRFTDQAGRLWNALAQYWILLGQFEKARDVYEEGVRSLMTVRDFTQVFDAYAEFQESLIASRIRAAAGRAPTADDQQPSDLALDLQLARFEDLMDRRPFLVNDVLLRQNPHNVLEWENRAQLWADLDRPDRVVATYTEAAAAVHPKKAVGKFHQLWIRFARYLEDRGDLSGARAVFDKAVRVDYKHVNDLAEVWCAYGEMEVRHRNFAAARALLGRATAPPPQWQKVNFHDESLPVLQRVFKSLRLWSFYADLEESTGTLDATRAVYDQIIHLRIATPQIIVNYAALLRERQYFEESFKVYERGIDQFGYPVAFELWNLYLTAFVARYGGTKLERTRDLFEQAVTGCPPEYAKPLYLLYGRLEEDHGSARHAMRIYDRATRAVGDADRLAMYEYYIARTTALFGIVATREIYERALETLPDALVRDLGRQYAAVELQLGEIDRARALFAYTAQFCDPRVTQGKSGGSLWAAWHDFEVKHGNEDTFKEMLRIKRSVQAKFNTEASFVAAKISAAQQAKAAQPNGAAALSAAASAQPFMAATSSASGGAEPKSGGDTMAAVPNNPNELTIDTDDEDD</sequence>
<organism evidence="15 16">
    <name type="scientific">Tieghemiomyces parasiticus</name>
    <dbReference type="NCBI Taxonomy" id="78921"/>
    <lineage>
        <taxon>Eukaryota</taxon>
        <taxon>Fungi</taxon>
        <taxon>Fungi incertae sedis</taxon>
        <taxon>Zoopagomycota</taxon>
        <taxon>Kickxellomycotina</taxon>
        <taxon>Dimargaritomycetes</taxon>
        <taxon>Dimargaritales</taxon>
        <taxon>Dimargaritaceae</taxon>
        <taxon>Tieghemiomyces</taxon>
    </lineage>
</organism>
<dbReference type="FunFam" id="1.25.40.10:FF:000023">
    <property type="entry name" value="Pre-mRNA-splicing factor SYF1"/>
    <property type="match status" value="1"/>
</dbReference>
<dbReference type="Pfam" id="PF23220">
    <property type="entry name" value="HAT_Syf1_M"/>
    <property type="match status" value="1"/>
</dbReference>
<evidence type="ECO:0000256" key="7">
    <source>
        <dbReference type="ARBA" id="ARBA00023242"/>
    </source>
</evidence>
<evidence type="ECO:0000256" key="3">
    <source>
        <dbReference type="ARBA" id="ARBA00022664"/>
    </source>
</evidence>
<evidence type="ECO:0000256" key="8">
    <source>
        <dbReference type="ARBA" id="ARBA00037272"/>
    </source>
</evidence>
<evidence type="ECO:0000256" key="4">
    <source>
        <dbReference type="ARBA" id="ARBA00022728"/>
    </source>
</evidence>
<accession>A0A9W8A4S8</accession>
<dbReference type="InterPro" id="IPR011990">
    <property type="entry name" value="TPR-like_helical_dom_sf"/>
</dbReference>
<dbReference type="InterPro" id="IPR055430">
    <property type="entry name" value="HAT_Syf1_CNRKL1_C"/>
</dbReference>
<keyword evidence="7" id="KW-0539">Nucleus</keyword>
<dbReference type="Pfam" id="PF23231">
    <property type="entry name" value="HAT_Syf1_CNRKL1_C"/>
    <property type="match status" value="1"/>
</dbReference>
<comment type="subcellular location">
    <subcellularLocation>
        <location evidence="1">Nucleus</location>
    </subcellularLocation>
</comment>
<dbReference type="InterPro" id="IPR045075">
    <property type="entry name" value="Syf1-like"/>
</dbReference>
<dbReference type="InterPro" id="IPR056350">
    <property type="entry name" value="HAT_Syf1_central"/>
</dbReference>
<comment type="similarity">
    <text evidence="2">Belongs to the crooked-neck family.</text>
</comment>
<comment type="function">
    <text evidence="8">Involved in pre-mRNA splicing and cell cycle progression.</text>
</comment>
<dbReference type="PANTHER" id="PTHR11246:SF5">
    <property type="entry name" value="PRE-MRNA-SPLICING FACTOR SYF1"/>
    <property type="match status" value="1"/>
</dbReference>
<dbReference type="FunFam" id="1.25.40.10:FF:000137">
    <property type="entry name" value="Pre-mRNA-splicing factor syf1"/>
    <property type="match status" value="1"/>
</dbReference>
<feature type="region of interest" description="Disordered" evidence="11">
    <location>
        <begin position="793"/>
        <end position="830"/>
    </location>
</feature>
<evidence type="ECO:0000313" key="16">
    <source>
        <dbReference type="Proteomes" id="UP001150569"/>
    </source>
</evidence>
<keyword evidence="3" id="KW-0507">mRNA processing</keyword>
<keyword evidence="4" id="KW-0747">Spliceosome</keyword>
<feature type="domain" description="Pre-mRNA-splicing factor Syf1-like N-terminal HAT-repeats" evidence="14">
    <location>
        <begin position="26"/>
        <end position="184"/>
    </location>
</feature>
<reference evidence="15" key="1">
    <citation type="submission" date="2022-07" db="EMBL/GenBank/DDBJ databases">
        <title>Phylogenomic reconstructions and comparative analyses of Kickxellomycotina fungi.</title>
        <authorList>
            <person name="Reynolds N.K."/>
            <person name="Stajich J.E."/>
            <person name="Barry K."/>
            <person name="Grigoriev I.V."/>
            <person name="Crous P."/>
            <person name="Smith M.E."/>
        </authorList>
    </citation>
    <scope>NUCLEOTIDE SEQUENCE</scope>
    <source>
        <strain evidence="15">RSA 861</strain>
    </source>
</reference>
<evidence type="ECO:0000256" key="9">
    <source>
        <dbReference type="ARBA" id="ARBA00039472"/>
    </source>
</evidence>
<evidence type="ECO:0000259" key="14">
    <source>
        <dbReference type="Pfam" id="PF23233"/>
    </source>
</evidence>
<evidence type="ECO:0000313" key="15">
    <source>
        <dbReference type="EMBL" id="KAJ1919588.1"/>
    </source>
</evidence>